<comment type="similarity">
    <text evidence="1 2">Belongs to the phD/YefM antitoxin family.</text>
</comment>
<dbReference type="SUPFAM" id="SSF143120">
    <property type="entry name" value="YefM-like"/>
    <property type="match status" value="1"/>
</dbReference>
<keyword evidence="4" id="KW-1185">Reference proteome</keyword>
<comment type="function">
    <text evidence="2">Antitoxin component of a type II toxin-antitoxin (TA) system.</text>
</comment>
<sequence length="81" mass="8838">MAKFTHDELKQNLLKAMQDAVSGPVFVTESGEPTHVLMSYSQYQQITSKGANIVQALSMPGLAEIDFEPQRSSVSAKPVDL</sequence>
<dbReference type="RefSeq" id="WP_090220985.1">
    <property type="nucleotide sequence ID" value="NZ_CANLDO010000039.1"/>
</dbReference>
<accession>A0A1G5RFE9</accession>
<reference evidence="3 4" key="1">
    <citation type="submission" date="2016-10" db="EMBL/GenBank/DDBJ databases">
        <authorList>
            <person name="de Groot N.N."/>
        </authorList>
    </citation>
    <scope>NUCLEOTIDE SEQUENCE [LARGE SCALE GENOMIC DNA]</scope>
    <source>
        <strain evidence="3 4">U95</strain>
    </source>
</reference>
<evidence type="ECO:0000313" key="3">
    <source>
        <dbReference type="EMBL" id="SCZ72805.1"/>
    </source>
</evidence>
<dbReference type="Pfam" id="PF02604">
    <property type="entry name" value="PhdYeFM_antitox"/>
    <property type="match status" value="1"/>
</dbReference>
<organism evidence="3 4">
    <name type="scientific">Epibacterium ulvae</name>
    <dbReference type="NCBI Taxonomy" id="1156985"/>
    <lineage>
        <taxon>Bacteria</taxon>
        <taxon>Pseudomonadati</taxon>
        <taxon>Pseudomonadota</taxon>
        <taxon>Alphaproteobacteria</taxon>
        <taxon>Rhodobacterales</taxon>
        <taxon>Roseobacteraceae</taxon>
        <taxon>Epibacterium</taxon>
    </lineage>
</organism>
<name>A0A1G5RFE9_9RHOB</name>
<protein>
    <recommendedName>
        <fullName evidence="2">Antitoxin</fullName>
    </recommendedName>
</protein>
<evidence type="ECO:0000256" key="1">
    <source>
        <dbReference type="ARBA" id="ARBA00009981"/>
    </source>
</evidence>
<evidence type="ECO:0000313" key="4">
    <source>
        <dbReference type="Proteomes" id="UP000198767"/>
    </source>
</evidence>
<dbReference type="EMBL" id="FMWG01000015">
    <property type="protein sequence ID" value="SCZ72805.1"/>
    <property type="molecule type" value="Genomic_DNA"/>
</dbReference>
<dbReference type="NCBIfam" id="TIGR01552">
    <property type="entry name" value="phd_fam"/>
    <property type="match status" value="1"/>
</dbReference>
<dbReference type="AlphaFoldDB" id="A0A1G5RFE9"/>
<evidence type="ECO:0000256" key="2">
    <source>
        <dbReference type="RuleBase" id="RU362080"/>
    </source>
</evidence>
<dbReference type="Gene3D" id="3.40.1620.10">
    <property type="entry name" value="YefM-like domain"/>
    <property type="match status" value="1"/>
</dbReference>
<dbReference type="OrthoDB" id="165038at2"/>
<dbReference type="Proteomes" id="UP000198767">
    <property type="component" value="Unassembled WGS sequence"/>
</dbReference>
<dbReference type="InterPro" id="IPR036165">
    <property type="entry name" value="YefM-like_sf"/>
</dbReference>
<gene>
    <name evidence="3" type="ORF">SAMN04488118_11541</name>
</gene>
<proteinExistence type="inferred from homology"/>
<dbReference type="InterPro" id="IPR006442">
    <property type="entry name" value="Antitoxin_Phd/YefM"/>
</dbReference>